<dbReference type="KEGG" id="flt:Sv326_0530"/>
<dbReference type="InterPro" id="IPR012340">
    <property type="entry name" value="NA-bd_OB-fold"/>
</dbReference>
<name>A0A7D5XC38_FERL1</name>
<dbReference type="GO" id="GO:0000724">
    <property type="term" value="P:double-strand break repair via homologous recombination"/>
    <property type="evidence" value="ECO:0007669"/>
    <property type="project" value="TreeGrafter"/>
</dbReference>
<dbReference type="EMBL" id="CP058998">
    <property type="protein sequence ID" value="QLJ52705.1"/>
    <property type="molecule type" value="Genomic_DNA"/>
</dbReference>
<dbReference type="PANTHER" id="PTHR13356:SF0">
    <property type="entry name" value="SOSS COMPLEX SUBUNIT B HOMOLOG"/>
    <property type="match status" value="1"/>
</dbReference>
<evidence type="ECO:0000256" key="1">
    <source>
        <dbReference type="ARBA" id="ARBA00023125"/>
    </source>
</evidence>
<dbReference type="Gene3D" id="2.40.50.140">
    <property type="entry name" value="Nucleic acid-binding proteins"/>
    <property type="match status" value="1"/>
</dbReference>
<dbReference type="InterPro" id="IPR051231">
    <property type="entry name" value="SOSS-B"/>
</dbReference>
<keyword evidence="1" id="KW-0238">DNA-binding</keyword>
<organism evidence="3 4">
    <name type="scientific">Fermentimicrarchaeum limneticum</name>
    <dbReference type="NCBI Taxonomy" id="2795018"/>
    <lineage>
        <taxon>Archaea</taxon>
        <taxon>Candidatus Micrarchaeota</taxon>
        <taxon>Candidatus Fermentimicrarchaeales</taxon>
        <taxon>Candidatus Fermentimicrarchaeaceae</taxon>
        <taxon>Candidatus Fermentimicrarchaeum</taxon>
    </lineage>
</organism>
<evidence type="ECO:0000259" key="2">
    <source>
        <dbReference type="Pfam" id="PF21473"/>
    </source>
</evidence>
<dbReference type="InterPro" id="IPR048970">
    <property type="entry name" value="OB_Ssb-like"/>
</dbReference>
<dbReference type="CDD" id="cd04491">
    <property type="entry name" value="SoSSB_OBF"/>
    <property type="match status" value="1"/>
</dbReference>
<reference evidence="4" key="1">
    <citation type="submission" date="2020-07" db="EMBL/GenBank/DDBJ databases">
        <title>Metabolic diversity and evolutionary history of the archaeal phylum ###Micrarchaeota### uncovered from a freshwater lake metagenome.</title>
        <authorList>
            <person name="Kadnikov V.V."/>
            <person name="Savvichev A.S."/>
            <person name="Mardanov A.V."/>
            <person name="Beletsky A.V."/>
            <person name="Chupakov A.V."/>
            <person name="Kokryatskaya N.M."/>
            <person name="Pimenov N.V."/>
            <person name="Ravin N.V."/>
        </authorList>
    </citation>
    <scope>NUCLEOTIDE SEQUENCE [LARGE SCALE GENOMIC DNA]</scope>
</reference>
<gene>
    <name evidence="3" type="ORF">Sv326_0530</name>
</gene>
<evidence type="ECO:0000313" key="3">
    <source>
        <dbReference type="EMBL" id="QLJ52705.1"/>
    </source>
</evidence>
<feature type="domain" description="Single-stranded DNA binding protein Ssb-like OB fold" evidence="2">
    <location>
        <begin position="23"/>
        <end position="94"/>
    </location>
</feature>
<dbReference type="Pfam" id="PF21473">
    <property type="entry name" value="OB_Ssb-like"/>
    <property type="match status" value="1"/>
</dbReference>
<dbReference type="AlphaFoldDB" id="A0A7D5XC38"/>
<dbReference type="Proteomes" id="UP000510821">
    <property type="component" value="Chromosome"/>
</dbReference>
<dbReference type="GO" id="GO:0003677">
    <property type="term" value="F:DNA binding"/>
    <property type="evidence" value="ECO:0007669"/>
    <property type="project" value="UniProtKB-KW"/>
</dbReference>
<sequence>MKISELKPGTGNATIELAEVTAIEEPRDVLTRFGKKTRVANATIKDESGEITLSLWGDDINRIAIGDKIKIENGWVSEFRGSPQISAGKYGKITKVE</sequence>
<accession>A0A7D5XC38</accession>
<proteinExistence type="predicted"/>
<dbReference type="SUPFAM" id="SSF50249">
    <property type="entry name" value="Nucleic acid-binding proteins"/>
    <property type="match status" value="1"/>
</dbReference>
<evidence type="ECO:0000313" key="4">
    <source>
        <dbReference type="Proteomes" id="UP000510821"/>
    </source>
</evidence>
<dbReference type="GO" id="GO:0010212">
    <property type="term" value="P:response to ionizing radiation"/>
    <property type="evidence" value="ECO:0007669"/>
    <property type="project" value="TreeGrafter"/>
</dbReference>
<dbReference type="PANTHER" id="PTHR13356">
    <property type="entry name" value="OB FOLD NUCLEIC ACID BINDING PROTEIN-RELATED"/>
    <property type="match status" value="1"/>
</dbReference>
<protein>
    <recommendedName>
        <fullName evidence="2">Single-stranded DNA binding protein Ssb-like OB fold domain-containing protein</fullName>
    </recommendedName>
</protein>